<keyword evidence="3" id="KW-0732">Signal</keyword>
<proteinExistence type="predicted"/>
<keyword evidence="2" id="KW-1133">Transmembrane helix</keyword>
<dbReference type="EMBL" id="PPTT01000028">
    <property type="protein sequence ID" value="RDB66786.1"/>
    <property type="molecule type" value="Genomic_DNA"/>
</dbReference>
<dbReference type="RefSeq" id="WP_114547305.1">
    <property type="nucleotide sequence ID" value="NZ_PPTT01000028.1"/>
</dbReference>
<feature type="region of interest" description="Disordered" evidence="1">
    <location>
        <begin position="188"/>
        <end position="319"/>
    </location>
</feature>
<feature type="transmembrane region" description="Helical" evidence="2">
    <location>
        <begin position="326"/>
        <end position="348"/>
    </location>
</feature>
<sequence>MLHRTRKHARRTLACSLGFALAAALALPGGAAFAFVGGGSMGGEDAIDHVDKPFGQIVRIIPDRGMSALLFLPSLPVDPYHRDGESGHPALQVLYVDRAYADEPGEWERWGTFEWVEDWQEYAFDIDSIRPVYDDNYEDQTILYCTVSYSSPTVDYRDFYLRATAVTLEDGVLTTTAFEPALFKYEEEWLPSPSPDPDEPNPEPPNVVNPPEVDAGDNDGNRGGVGQGESERIDPEGTVRPLPSAPDVAYAIEGSEAGGGSGSSNGNEAADGATDGKAADGAEGEEGTQASASASAAAAHDGVAHDDASADASSAQPTVAEEQVPGFLWAAGVTACAVVGLGLVIALARRARR</sequence>
<feature type="compositionally biased region" description="Low complexity" evidence="1">
    <location>
        <begin position="290"/>
        <end position="301"/>
    </location>
</feature>
<evidence type="ECO:0000256" key="3">
    <source>
        <dbReference type="SAM" id="SignalP"/>
    </source>
</evidence>
<keyword evidence="2" id="KW-0812">Transmembrane</keyword>
<organism evidence="4 5">
    <name type="scientific">Eggerthella sinensis</name>
    <dbReference type="NCBI Taxonomy" id="242230"/>
    <lineage>
        <taxon>Bacteria</taxon>
        <taxon>Bacillati</taxon>
        <taxon>Actinomycetota</taxon>
        <taxon>Coriobacteriia</taxon>
        <taxon>Eggerthellales</taxon>
        <taxon>Eggerthellaceae</taxon>
        <taxon>Eggerthella</taxon>
    </lineage>
</organism>
<reference evidence="4 5" key="1">
    <citation type="journal article" date="2018" name="Elife">
        <title>Discovery and characterization of a prevalent human gut bacterial enzyme sufficient for the inactivation of a family of plant toxins.</title>
        <authorList>
            <person name="Koppel N."/>
            <person name="Bisanz J.E."/>
            <person name="Pandelia M.E."/>
            <person name="Turnbaugh P.J."/>
            <person name="Balskus E.P."/>
        </authorList>
    </citation>
    <scope>NUCLEOTIDE SEQUENCE [LARGE SCALE GENOMIC DNA]</scope>
    <source>
        <strain evidence="4 5">DSM 16107</strain>
    </source>
</reference>
<accession>A0ABX9HIG8</accession>
<comment type="caution">
    <text evidence="4">The sequence shown here is derived from an EMBL/GenBank/DDBJ whole genome shotgun (WGS) entry which is preliminary data.</text>
</comment>
<keyword evidence="2" id="KW-0472">Membrane</keyword>
<evidence type="ECO:0000256" key="1">
    <source>
        <dbReference type="SAM" id="MobiDB-lite"/>
    </source>
</evidence>
<evidence type="ECO:0000313" key="5">
    <source>
        <dbReference type="Proteomes" id="UP000253817"/>
    </source>
</evidence>
<feature type="signal peptide" evidence="3">
    <location>
        <begin position="1"/>
        <end position="34"/>
    </location>
</feature>
<dbReference type="Proteomes" id="UP000253817">
    <property type="component" value="Unassembled WGS sequence"/>
</dbReference>
<evidence type="ECO:0000256" key="2">
    <source>
        <dbReference type="SAM" id="Phobius"/>
    </source>
</evidence>
<protein>
    <submittedName>
        <fullName evidence="4">Uncharacterized protein</fullName>
    </submittedName>
</protein>
<evidence type="ECO:0000313" key="4">
    <source>
        <dbReference type="EMBL" id="RDB66786.1"/>
    </source>
</evidence>
<feature type="chain" id="PRO_5045502561" evidence="3">
    <location>
        <begin position="35"/>
        <end position="353"/>
    </location>
</feature>
<keyword evidence="5" id="KW-1185">Reference proteome</keyword>
<name>A0ABX9HIG8_9ACTN</name>
<gene>
    <name evidence="4" type="ORF">C1876_13810</name>
</gene>
<feature type="compositionally biased region" description="Low complexity" evidence="1">
    <location>
        <begin position="264"/>
        <end position="281"/>
    </location>
</feature>